<gene>
    <name evidence="1" type="ORF">C8N45_1146</name>
</gene>
<keyword evidence="2" id="KW-1185">Reference proteome</keyword>
<dbReference type="Proteomes" id="UP000244523">
    <property type="component" value="Unassembled WGS sequence"/>
</dbReference>
<evidence type="ECO:0000313" key="1">
    <source>
        <dbReference type="EMBL" id="PUB11234.1"/>
    </source>
</evidence>
<proteinExistence type="predicted"/>
<comment type="caution">
    <text evidence="1">The sequence shown here is derived from an EMBL/GenBank/DDBJ whole genome shotgun (WGS) entry which is preliminary data.</text>
</comment>
<name>A0A2T6K8Y9_9RHOB</name>
<organism evidence="1 2">
    <name type="scientific">Yoonia sediminilitoris</name>
    <dbReference type="NCBI Taxonomy" id="1286148"/>
    <lineage>
        <taxon>Bacteria</taxon>
        <taxon>Pseudomonadati</taxon>
        <taxon>Pseudomonadota</taxon>
        <taxon>Alphaproteobacteria</taxon>
        <taxon>Rhodobacterales</taxon>
        <taxon>Paracoccaceae</taxon>
        <taxon>Yoonia</taxon>
    </lineage>
</organism>
<protein>
    <submittedName>
        <fullName evidence="1">Uncharacterized protein</fullName>
    </submittedName>
</protein>
<sequence>MTFRGECSSQIDAITIEGATIFGNGFSDRTLTALNNNSGVNILEQSVDVKGQFFGYNAASSDPAEVAWAIVARGSNSTLDGMFVAGD</sequence>
<dbReference type="AlphaFoldDB" id="A0A2T6K8Y9"/>
<reference evidence="1 2" key="1">
    <citation type="submission" date="2018-04" db="EMBL/GenBank/DDBJ databases">
        <title>Genomic Encyclopedia of Archaeal and Bacterial Type Strains, Phase II (KMG-II): from individual species to whole genera.</title>
        <authorList>
            <person name="Goeker M."/>
        </authorList>
    </citation>
    <scope>NUCLEOTIDE SEQUENCE [LARGE SCALE GENOMIC DNA]</scope>
    <source>
        <strain evidence="1 2">DSM 29955</strain>
    </source>
</reference>
<evidence type="ECO:0000313" key="2">
    <source>
        <dbReference type="Proteomes" id="UP000244523"/>
    </source>
</evidence>
<dbReference type="Gene3D" id="2.40.160.90">
    <property type="match status" value="1"/>
</dbReference>
<dbReference type="EMBL" id="QBUD01000014">
    <property type="protein sequence ID" value="PUB11234.1"/>
    <property type="molecule type" value="Genomic_DNA"/>
</dbReference>
<dbReference type="RefSeq" id="WP_114427860.1">
    <property type="nucleotide sequence ID" value="NZ_QBUD01000014.1"/>
</dbReference>
<accession>A0A2T6K8Y9</accession>